<protein>
    <submittedName>
        <fullName evidence="4">Curlin associated repeat-containing protein</fullName>
    </submittedName>
</protein>
<keyword evidence="2 3" id="KW-0732">Signal</keyword>
<dbReference type="AlphaFoldDB" id="A0A1I5Z359"/>
<dbReference type="Proteomes" id="UP000243106">
    <property type="component" value="Unassembled WGS sequence"/>
</dbReference>
<dbReference type="Pfam" id="PF07012">
    <property type="entry name" value="Curlin_rpt"/>
    <property type="match status" value="1"/>
</dbReference>
<name>A0A1I5Z359_9RHOB</name>
<evidence type="ECO:0000256" key="3">
    <source>
        <dbReference type="SAM" id="SignalP"/>
    </source>
</evidence>
<dbReference type="GO" id="GO:0007155">
    <property type="term" value="P:cell adhesion"/>
    <property type="evidence" value="ECO:0007669"/>
    <property type="project" value="InterPro"/>
</dbReference>
<gene>
    <name evidence="4" type="ORF">SAMN05421853_107214</name>
</gene>
<organism evidence="4 5">
    <name type="scientific">Roseivivax halotolerans</name>
    <dbReference type="NCBI Taxonomy" id="93684"/>
    <lineage>
        <taxon>Bacteria</taxon>
        <taxon>Pseudomonadati</taxon>
        <taxon>Pseudomonadota</taxon>
        <taxon>Alphaproteobacteria</taxon>
        <taxon>Rhodobacterales</taxon>
        <taxon>Roseobacteraceae</taxon>
        <taxon>Roseivivax</taxon>
    </lineage>
</organism>
<dbReference type="InterPro" id="IPR009742">
    <property type="entry name" value="Curlin_rpt"/>
</dbReference>
<feature type="chain" id="PRO_5017188677" evidence="3">
    <location>
        <begin position="23"/>
        <end position="154"/>
    </location>
</feature>
<feature type="signal peptide" evidence="3">
    <location>
        <begin position="1"/>
        <end position="22"/>
    </location>
</feature>
<sequence length="154" mass="15739">MIKQYVIAAVISALTVPSLATAQEAYLAQVSVGAVSVNLPSVSNTPDITTLVAQSTTSQTGVNPATVDLSDYPLVAAPTNGAVANVDSMGDNNSAMLLQTGINAASMKQVGNWNSSTIVQSGVSNRASSYQIGDYNTAMISQTGTGNSALIIQR</sequence>
<proteinExistence type="inferred from homology"/>
<dbReference type="STRING" id="93684.SAMN05421853_107214"/>
<evidence type="ECO:0000313" key="4">
    <source>
        <dbReference type="EMBL" id="SFQ50909.1"/>
    </source>
</evidence>
<evidence type="ECO:0000313" key="5">
    <source>
        <dbReference type="Proteomes" id="UP000243106"/>
    </source>
</evidence>
<reference evidence="5" key="1">
    <citation type="submission" date="2016-10" db="EMBL/GenBank/DDBJ databases">
        <authorList>
            <person name="Varghese N."/>
            <person name="Submissions S."/>
        </authorList>
    </citation>
    <scope>NUCLEOTIDE SEQUENCE [LARGE SCALE GENOMIC DNA]</scope>
    <source>
        <strain evidence="5">JCM 10271</strain>
    </source>
</reference>
<dbReference type="EMBL" id="FOXV01000007">
    <property type="protein sequence ID" value="SFQ50909.1"/>
    <property type="molecule type" value="Genomic_DNA"/>
</dbReference>
<accession>A0A1I5Z359</accession>
<comment type="similarity">
    <text evidence="1">Belongs to the CsgA/CsgB family.</text>
</comment>
<dbReference type="GO" id="GO:0009289">
    <property type="term" value="C:pilus"/>
    <property type="evidence" value="ECO:0007669"/>
    <property type="project" value="InterPro"/>
</dbReference>
<keyword evidence="5" id="KW-1185">Reference proteome</keyword>
<dbReference type="RefSeq" id="WP_093012331.1">
    <property type="nucleotide sequence ID" value="NZ_FOXV01000007.1"/>
</dbReference>
<evidence type="ECO:0000256" key="2">
    <source>
        <dbReference type="ARBA" id="ARBA00022729"/>
    </source>
</evidence>
<evidence type="ECO:0000256" key="1">
    <source>
        <dbReference type="ARBA" id="ARBA00009766"/>
    </source>
</evidence>